<sequence length="374" mass="40146">MGTFDEHARAVLSVADGRAAPLVRAFLTGLRAGLDDLPTGEPGRDDAEALAAVIGDLLDVRSRTANADPVAEGTAVASPTTDALRAELLSLRETVARRVGEASIGEPADDLARVWATLHLSALRLPRDEAEAVRQEAEDLARQRGSTVAEASPTATSTATTTVHGVRDEVLVPELWLDRRVQAPGLALSPRGKLLRELPRPAAAEEVVRPLFALAGQILVLIEQDPRLHHCLQVIEFSGLRSLAATAERREFAEHLNRRSRAVTEAVPFTGPWLDALVRLHEALCSVVHLPPAPDDTWWGERRLTCNEALAAGADLTPGGSVKFPPARYAAAAGLTRQDISLQLPRRSGQVLVCVKAWSRVDGDVNPGRVIYAS</sequence>
<name>A0A8J3REZ7_9ACTN</name>
<proteinExistence type="predicted"/>
<reference evidence="1" key="1">
    <citation type="submission" date="2021-01" db="EMBL/GenBank/DDBJ databases">
        <title>Whole genome shotgun sequence of Sphaerimonospora thailandensis NBRC 107569.</title>
        <authorList>
            <person name="Komaki H."/>
            <person name="Tamura T."/>
        </authorList>
    </citation>
    <scope>NUCLEOTIDE SEQUENCE</scope>
    <source>
        <strain evidence="1">NBRC 107569</strain>
    </source>
</reference>
<accession>A0A8J3REZ7</accession>
<dbReference type="Proteomes" id="UP000610966">
    <property type="component" value="Unassembled WGS sequence"/>
</dbReference>
<dbReference type="RefSeq" id="WP_204018166.1">
    <property type="nucleotide sequence ID" value="NZ_BOOG01000053.1"/>
</dbReference>
<evidence type="ECO:0000313" key="1">
    <source>
        <dbReference type="EMBL" id="GIH72504.1"/>
    </source>
</evidence>
<organism evidence="1 2">
    <name type="scientific">Sphaerimonospora thailandensis</name>
    <dbReference type="NCBI Taxonomy" id="795644"/>
    <lineage>
        <taxon>Bacteria</taxon>
        <taxon>Bacillati</taxon>
        <taxon>Actinomycetota</taxon>
        <taxon>Actinomycetes</taxon>
        <taxon>Streptosporangiales</taxon>
        <taxon>Streptosporangiaceae</taxon>
        <taxon>Sphaerimonospora</taxon>
    </lineage>
</organism>
<dbReference type="EMBL" id="BOOG01000053">
    <property type="protein sequence ID" value="GIH72504.1"/>
    <property type="molecule type" value="Genomic_DNA"/>
</dbReference>
<evidence type="ECO:0000313" key="2">
    <source>
        <dbReference type="Proteomes" id="UP000610966"/>
    </source>
</evidence>
<dbReference type="AlphaFoldDB" id="A0A8J3REZ7"/>
<keyword evidence="2" id="KW-1185">Reference proteome</keyword>
<comment type="caution">
    <text evidence="1">The sequence shown here is derived from an EMBL/GenBank/DDBJ whole genome shotgun (WGS) entry which is preliminary data.</text>
</comment>
<gene>
    <name evidence="1" type="ORF">Mth01_47570</name>
</gene>
<protein>
    <submittedName>
        <fullName evidence="1">Uncharacterized protein</fullName>
    </submittedName>
</protein>